<evidence type="ECO:0000259" key="1">
    <source>
        <dbReference type="Pfam" id="PF07603"/>
    </source>
</evidence>
<reference evidence="2" key="2">
    <citation type="submission" date="2024-06" db="EMBL/GenBank/DDBJ databases">
        <authorList>
            <person name="Plum-Jensen L.E."/>
            <person name="Schramm A."/>
            <person name="Marshall I.P.G."/>
        </authorList>
    </citation>
    <scope>NUCLEOTIDE SEQUENCE</scope>
    <source>
        <strain evidence="2">Rat1</strain>
    </source>
</reference>
<proteinExistence type="predicted"/>
<feature type="domain" description="Lcl C-terminal" evidence="1">
    <location>
        <begin position="132"/>
        <end position="281"/>
    </location>
</feature>
<evidence type="ECO:0000313" key="2">
    <source>
        <dbReference type="EMBL" id="XCN73068.1"/>
    </source>
</evidence>
<accession>A0AAU8LW32</accession>
<organism evidence="2">
    <name type="scientific">Candidatus Electrothrix aestuarii</name>
    <dbReference type="NCBI Taxonomy" id="3062594"/>
    <lineage>
        <taxon>Bacteria</taxon>
        <taxon>Pseudomonadati</taxon>
        <taxon>Thermodesulfobacteriota</taxon>
        <taxon>Desulfobulbia</taxon>
        <taxon>Desulfobulbales</taxon>
        <taxon>Desulfobulbaceae</taxon>
        <taxon>Candidatus Electrothrix</taxon>
    </lineage>
</organism>
<dbReference type="InterPro" id="IPR011460">
    <property type="entry name" value="Lcl_C"/>
</dbReference>
<dbReference type="Pfam" id="PF07603">
    <property type="entry name" value="Lcl_C"/>
    <property type="match status" value="1"/>
</dbReference>
<gene>
    <name evidence="2" type="ORF">Q3M24_22800</name>
</gene>
<dbReference type="EMBL" id="CP159373">
    <property type="protein sequence ID" value="XCN73068.1"/>
    <property type="molecule type" value="Genomic_DNA"/>
</dbReference>
<dbReference type="PANTHER" id="PTHR35812">
    <property type="entry name" value="LIPOPROTEIN"/>
    <property type="match status" value="1"/>
</dbReference>
<protein>
    <submittedName>
        <fullName evidence="2">DUF1566 domain-containing protein</fullName>
    </submittedName>
</protein>
<dbReference type="KEGG" id="eaj:Q3M24_22800"/>
<dbReference type="AlphaFoldDB" id="A0AAU8LW32"/>
<name>A0AAU8LW32_9BACT</name>
<sequence length="285" mass="30651">MTDNGTNYWYVEAENTAETTRYPTSGTLSFTVVTKPVPWTLFLVPTLAANKKIPVTTNSSGLNDTGIIWGGGTVSGNNSTCTPGVQDCSSGRDNTDNYDTDGHAGFSFTKLDSSGAALADQAQDYATNPWSCVKDEVTGLIWAVKTTTGLHDSTYTYSWYNTDAATNGGADGTQNPFFGSCDDNHDCNTTSYVDWVNSQGLCGATDWRVPSVKELLSIVSYNAAGTTAIDSTFFPNTATDRTFWTSTPVSEASTEAWSVHFQYGYTAKSAKSSTLYVRLVRTAPN</sequence>
<dbReference type="PANTHER" id="PTHR35812:SF1">
    <property type="entry name" value="LIPOPROTEIN"/>
    <property type="match status" value="1"/>
</dbReference>
<reference evidence="2" key="1">
    <citation type="journal article" date="2024" name="Syst. Appl. Microbiol.">
        <title>First single-strain enrichments of Electrothrix cable bacteria, description of E. aestuarii sp. nov. and E. rattekaaiensis sp. nov., and proposal of a cable bacteria taxonomy following the rules of the SeqCode.</title>
        <authorList>
            <person name="Plum-Jensen L.E."/>
            <person name="Schramm A."/>
            <person name="Marshall I.P.G."/>
        </authorList>
    </citation>
    <scope>NUCLEOTIDE SEQUENCE</scope>
    <source>
        <strain evidence="2">Rat1</strain>
    </source>
</reference>